<dbReference type="Gene3D" id="3.80.10.10">
    <property type="entry name" value="Ribonuclease Inhibitor"/>
    <property type="match status" value="3"/>
</dbReference>
<dbReference type="FunFam" id="3.80.10.10:FF:000041">
    <property type="entry name" value="LRR receptor-like serine/threonine-protein kinase ERECTA"/>
    <property type="match status" value="1"/>
</dbReference>
<name>A0A6A1VNS2_9ROSI</name>
<keyword evidence="7" id="KW-0732">Signal</keyword>
<evidence type="ECO:0000256" key="8">
    <source>
        <dbReference type="ARBA" id="ARBA00022737"/>
    </source>
</evidence>
<dbReference type="SMART" id="SM00369">
    <property type="entry name" value="LRR_TYP"/>
    <property type="match status" value="3"/>
</dbReference>
<evidence type="ECO:0000256" key="6">
    <source>
        <dbReference type="ARBA" id="ARBA00022692"/>
    </source>
</evidence>
<dbReference type="OrthoDB" id="676979at2759"/>
<keyword evidence="9 13" id="KW-1133">Transmembrane helix</keyword>
<keyword evidence="11 14" id="KW-0675">Receptor</keyword>
<keyword evidence="10 13" id="KW-0472">Membrane</keyword>
<evidence type="ECO:0000256" key="13">
    <source>
        <dbReference type="SAM" id="Phobius"/>
    </source>
</evidence>
<sequence>MDRNSLFSLPFNTSCPPLNWSSTNCCNWEGIACDPRGYVTHISYPLKASEGGLPASIQVLDMSSNFFNGTIQSSFLQRAWNLSKLNLSNNTFTGNITALNFSSLQQLTTLDMGFNDFIGNFLYEAIPTDDKIAHSDGFKNVRLLDLTDCQLTGPLPMWLSNLKKLEMLDLGLNKISGSIPGWFSTLPRLKQLDLSDNLISGEIPKELCSLPALISAESLENESSLLLPLFKMRNHSILQDWSFKVARALVLNGNNFSGNIPDQISELTNLETLYLSDNQLSGEIPASLVSLNFLSEFEVANNNLYGPIPAGTQLQSFGAAAYEGNPGLCGAPLPNKCSHTNTVESNVDKDNQDHEKPGHDRIPWFPITVVLGFITGFWGVCGSLVLNRNWRNAYFRFLENLGDWLYVTLAVSWARLRRKLQ</sequence>
<keyword evidence="6 13" id="KW-0812">Transmembrane</keyword>
<dbReference type="PANTHER" id="PTHR48063:SF46">
    <property type="entry name" value="LEUCINE-RICH REPEAT-CONTAINING N-TERMINAL PLANT-TYPE DOMAIN-CONTAINING PROTEIN"/>
    <property type="match status" value="1"/>
</dbReference>
<keyword evidence="4" id="KW-0597">Phosphoprotein</keyword>
<comment type="caution">
    <text evidence="14">The sequence shown here is derived from an EMBL/GenBank/DDBJ whole genome shotgun (WGS) entry which is preliminary data.</text>
</comment>
<keyword evidence="3" id="KW-1003">Cell membrane</keyword>
<keyword evidence="15" id="KW-1185">Reference proteome</keyword>
<evidence type="ECO:0000256" key="9">
    <source>
        <dbReference type="ARBA" id="ARBA00022989"/>
    </source>
</evidence>
<dbReference type="Proteomes" id="UP000516437">
    <property type="component" value="Chromosome 5"/>
</dbReference>
<evidence type="ECO:0000256" key="12">
    <source>
        <dbReference type="ARBA" id="ARBA00023180"/>
    </source>
</evidence>
<accession>A0A6A1VNS2</accession>
<proteinExistence type="inferred from homology"/>
<feature type="transmembrane region" description="Helical" evidence="13">
    <location>
        <begin position="364"/>
        <end position="386"/>
    </location>
</feature>
<dbReference type="Pfam" id="PF00560">
    <property type="entry name" value="LRR_1"/>
    <property type="match status" value="1"/>
</dbReference>
<dbReference type="PROSITE" id="PS51450">
    <property type="entry name" value="LRR"/>
    <property type="match status" value="1"/>
</dbReference>
<dbReference type="InterPro" id="IPR001611">
    <property type="entry name" value="Leu-rich_rpt"/>
</dbReference>
<protein>
    <submittedName>
        <fullName evidence="14">Receptor-like protein 2</fullName>
    </submittedName>
</protein>
<keyword evidence="5" id="KW-0433">Leucine-rich repeat</keyword>
<gene>
    <name evidence="14" type="ORF">CJ030_MR5G023514</name>
</gene>
<evidence type="ECO:0000256" key="11">
    <source>
        <dbReference type="ARBA" id="ARBA00023170"/>
    </source>
</evidence>
<dbReference type="SUPFAM" id="SSF52058">
    <property type="entry name" value="L domain-like"/>
    <property type="match status" value="1"/>
</dbReference>
<reference evidence="14 15" key="1">
    <citation type="journal article" date="2019" name="Plant Biotechnol. J.">
        <title>The red bayberry genome and genetic basis of sex determination.</title>
        <authorList>
            <person name="Jia H.M."/>
            <person name="Jia H.J."/>
            <person name="Cai Q.L."/>
            <person name="Wang Y."/>
            <person name="Zhao H.B."/>
            <person name="Yang W.F."/>
            <person name="Wang G.Y."/>
            <person name="Li Y.H."/>
            <person name="Zhan D.L."/>
            <person name="Shen Y.T."/>
            <person name="Niu Q.F."/>
            <person name="Chang L."/>
            <person name="Qiu J."/>
            <person name="Zhao L."/>
            <person name="Xie H.B."/>
            <person name="Fu W.Y."/>
            <person name="Jin J."/>
            <person name="Li X.W."/>
            <person name="Jiao Y."/>
            <person name="Zhou C.C."/>
            <person name="Tu T."/>
            <person name="Chai C.Y."/>
            <person name="Gao J.L."/>
            <person name="Fan L.J."/>
            <person name="van de Weg E."/>
            <person name="Wang J.Y."/>
            <person name="Gao Z.S."/>
        </authorList>
    </citation>
    <scope>NUCLEOTIDE SEQUENCE [LARGE SCALE GENOMIC DNA]</scope>
    <source>
        <tissue evidence="14">Leaves</tissue>
    </source>
</reference>
<dbReference type="InterPro" id="IPR046956">
    <property type="entry name" value="RLP23-like"/>
</dbReference>
<evidence type="ECO:0000256" key="7">
    <source>
        <dbReference type="ARBA" id="ARBA00022729"/>
    </source>
</evidence>
<dbReference type="FunFam" id="3.80.10.10:FF:000722">
    <property type="entry name" value="Leucine-rich repeat receptor-like protein kinase"/>
    <property type="match status" value="1"/>
</dbReference>
<evidence type="ECO:0000256" key="10">
    <source>
        <dbReference type="ARBA" id="ARBA00023136"/>
    </source>
</evidence>
<dbReference type="GO" id="GO:0005886">
    <property type="term" value="C:plasma membrane"/>
    <property type="evidence" value="ECO:0007669"/>
    <property type="project" value="UniProtKB-SubCell"/>
</dbReference>
<evidence type="ECO:0000256" key="4">
    <source>
        <dbReference type="ARBA" id="ARBA00022553"/>
    </source>
</evidence>
<dbReference type="PANTHER" id="PTHR48063">
    <property type="entry name" value="LRR RECEPTOR-LIKE KINASE"/>
    <property type="match status" value="1"/>
</dbReference>
<evidence type="ECO:0000256" key="2">
    <source>
        <dbReference type="ARBA" id="ARBA00009592"/>
    </source>
</evidence>
<dbReference type="EMBL" id="RXIC02000023">
    <property type="protein sequence ID" value="KAB1212570.1"/>
    <property type="molecule type" value="Genomic_DNA"/>
</dbReference>
<evidence type="ECO:0000256" key="5">
    <source>
        <dbReference type="ARBA" id="ARBA00022614"/>
    </source>
</evidence>
<comment type="similarity">
    <text evidence="2">Belongs to the RLP family.</text>
</comment>
<organism evidence="14 15">
    <name type="scientific">Morella rubra</name>
    <name type="common">Chinese bayberry</name>
    <dbReference type="NCBI Taxonomy" id="262757"/>
    <lineage>
        <taxon>Eukaryota</taxon>
        <taxon>Viridiplantae</taxon>
        <taxon>Streptophyta</taxon>
        <taxon>Embryophyta</taxon>
        <taxon>Tracheophyta</taxon>
        <taxon>Spermatophyta</taxon>
        <taxon>Magnoliopsida</taxon>
        <taxon>eudicotyledons</taxon>
        <taxon>Gunneridae</taxon>
        <taxon>Pentapetalae</taxon>
        <taxon>rosids</taxon>
        <taxon>fabids</taxon>
        <taxon>Fagales</taxon>
        <taxon>Myricaceae</taxon>
        <taxon>Morella</taxon>
    </lineage>
</organism>
<evidence type="ECO:0000256" key="3">
    <source>
        <dbReference type="ARBA" id="ARBA00022475"/>
    </source>
</evidence>
<dbReference type="AlphaFoldDB" id="A0A6A1VNS2"/>
<dbReference type="InterPro" id="IPR003591">
    <property type="entry name" value="Leu-rich_rpt_typical-subtyp"/>
</dbReference>
<dbReference type="Pfam" id="PF13855">
    <property type="entry name" value="LRR_8"/>
    <property type="match status" value="1"/>
</dbReference>
<evidence type="ECO:0000313" key="15">
    <source>
        <dbReference type="Proteomes" id="UP000516437"/>
    </source>
</evidence>
<evidence type="ECO:0000313" key="14">
    <source>
        <dbReference type="EMBL" id="KAB1212570.1"/>
    </source>
</evidence>
<comment type="subcellular location">
    <subcellularLocation>
        <location evidence="1">Cell membrane</location>
        <topology evidence="1">Single-pass type I membrane protein</topology>
    </subcellularLocation>
</comment>
<evidence type="ECO:0000256" key="1">
    <source>
        <dbReference type="ARBA" id="ARBA00004251"/>
    </source>
</evidence>
<keyword evidence="8" id="KW-0677">Repeat</keyword>
<dbReference type="InterPro" id="IPR032675">
    <property type="entry name" value="LRR_dom_sf"/>
</dbReference>
<keyword evidence="12" id="KW-0325">Glycoprotein</keyword>